<reference evidence="1" key="1">
    <citation type="submission" date="2013-07" db="EMBL/GenBank/DDBJ databases">
        <title>The genome of Eucalyptus grandis.</title>
        <authorList>
            <person name="Schmutz J."/>
            <person name="Hayes R."/>
            <person name="Myburg A."/>
            <person name="Tuskan G."/>
            <person name="Grattapaglia D."/>
            <person name="Rokhsar D.S."/>
        </authorList>
    </citation>
    <scope>NUCLEOTIDE SEQUENCE</scope>
    <source>
        <tissue evidence="1">Leaf extractions</tissue>
    </source>
</reference>
<name>A0A059CWS5_EUCGR</name>
<dbReference type="AlphaFoldDB" id="A0A059CWS5"/>
<evidence type="ECO:0000313" key="1">
    <source>
        <dbReference type="EMBL" id="KCW82822.1"/>
    </source>
</evidence>
<dbReference type="Gramene" id="KCW82822">
    <property type="protein sequence ID" value="KCW82822"/>
    <property type="gene ID" value="EUGRSUZ_C04190"/>
</dbReference>
<proteinExistence type="predicted"/>
<dbReference type="InParanoid" id="A0A059CWS5"/>
<accession>A0A059CWS5</accession>
<sequence length="99" mass="11747">MTQKKKKKEAKNILTDQARPRQRIKFNIAVYLHHTPYSAASKTPSEPSRQRISPSPIWDCTCLWWIQICRASPTSRMWNRRRRASLSPPIDIWIRRESS</sequence>
<dbReference type="EMBL" id="KK198755">
    <property type="protein sequence ID" value="KCW82822.1"/>
    <property type="molecule type" value="Genomic_DNA"/>
</dbReference>
<organism evidence="1">
    <name type="scientific">Eucalyptus grandis</name>
    <name type="common">Flooded gum</name>
    <dbReference type="NCBI Taxonomy" id="71139"/>
    <lineage>
        <taxon>Eukaryota</taxon>
        <taxon>Viridiplantae</taxon>
        <taxon>Streptophyta</taxon>
        <taxon>Embryophyta</taxon>
        <taxon>Tracheophyta</taxon>
        <taxon>Spermatophyta</taxon>
        <taxon>Magnoliopsida</taxon>
        <taxon>eudicotyledons</taxon>
        <taxon>Gunneridae</taxon>
        <taxon>Pentapetalae</taxon>
        <taxon>rosids</taxon>
        <taxon>malvids</taxon>
        <taxon>Myrtales</taxon>
        <taxon>Myrtaceae</taxon>
        <taxon>Myrtoideae</taxon>
        <taxon>Eucalypteae</taxon>
        <taxon>Eucalyptus</taxon>
    </lineage>
</organism>
<protein>
    <submittedName>
        <fullName evidence="1">Uncharacterized protein</fullName>
    </submittedName>
</protein>
<gene>
    <name evidence="1" type="ORF">EUGRSUZ_C04190</name>
</gene>